<reference evidence="3 4" key="1">
    <citation type="submission" date="2020-08" db="EMBL/GenBank/DDBJ databases">
        <title>Genomic Encyclopedia of Type Strains, Phase IV (KMG-IV): sequencing the most valuable type-strain genomes for metagenomic binning, comparative biology and taxonomic classification.</title>
        <authorList>
            <person name="Goeker M."/>
        </authorList>
    </citation>
    <scope>NUCLEOTIDE SEQUENCE [LARGE SCALE GENOMIC DNA]</scope>
    <source>
        <strain evidence="3 4">DSM 25897</strain>
    </source>
</reference>
<dbReference type="Gene3D" id="3.30.70.100">
    <property type="match status" value="1"/>
</dbReference>
<evidence type="ECO:0000313" key="3">
    <source>
        <dbReference type="EMBL" id="MBB5014632.1"/>
    </source>
</evidence>
<dbReference type="PROSITE" id="PS50846">
    <property type="entry name" value="HMA_2"/>
    <property type="match status" value="1"/>
</dbReference>
<keyword evidence="1" id="KW-0479">Metal-binding</keyword>
<evidence type="ECO:0000313" key="4">
    <source>
        <dbReference type="Proteomes" id="UP000519004"/>
    </source>
</evidence>
<proteinExistence type="predicted"/>
<dbReference type="InterPro" id="IPR036163">
    <property type="entry name" value="HMA_dom_sf"/>
</dbReference>
<protein>
    <submittedName>
        <fullName evidence="3">Copper chaperone</fullName>
    </submittedName>
</protein>
<dbReference type="Pfam" id="PF00403">
    <property type="entry name" value="HMA"/>
    <property type="match status" value="1"/>
</dbReference>
<dbReference type="AlphaFoldDB" id="A0A7W7XYF6"/>
<name>A0A7W7XYF6_9GAMM</name>
<dbReference type="GO" id="GO:0046872">
    <property type="term" value="F:metal ion binding"/>
    <property type="evidence" value="ECO:0007669"/>
    <property type="project" value="UniProtKB-KW"/>
</dbReference>
<dbReference type="EMBL" id="JACHHX010000002">
    <property type="protein sequence ID" value="MBB5014632.1"/>
    <property type="molecule type" value="Genomic_DNA"/>
</dbReference>
<dbReference type="CDD" id="cd00371">
    <property type="entry name" value="HMA"/>
    <property type="match status" value="1"/>
</dbReference>
<dbReference type="Proteomes" id="UP000519004">
    <property type="component" value="Unassembled WGS sequence"/>
</dbReference>
<feature type="domain" description="HMA" evidence="2">
    <location>
        <begin position="1"/>
        <end position="62"/>
    </location>
</feature>
<evidence type="ECO:0000256" key="1">
    <source>
        <dbReference type="ARBA" id="ARBA00022723"/>
    </source>
</evidence>
<dbReference type="RefSeq" id="WP_183947202.1">
    <property type="nucleotide sequence ID" value="NZ_JACHHX010000002.1"/>
</dbReference>
<organism evidence="3 4">
    <name type="scientific">Rehaibacterium terrae</name>
    <dbReference type="NCBI Taxonomy" id="1341696"/>
    <lineage>
        <taxon>Bacteria</taxon>
        <taxon>Pseudomonadati</taxon>
        <taxon>Pseudomonadota</taxon>
        <taxon>Gammaproteobacteria</taxon>
        <taxon>Lysobacterales</taxon>
        <taxon>Lysobacteraceae</taxon>
        <taxon>Rehaibacterium</taxon>
    </lineage>
</organism>
<dbReference type="PROSITE" id="PS01047">
    <property type="entry name" value="HMA_1"/>
    <property type="match status" value="1"/>
</dbReference>
<keyword evidence="4" id="KW-1185">Reference proteome</keyword>
<dbReference type="SUPFAM" id="SSF55008">
    <property type="entry name" value="HMA, heavy metal-associated domain"/>
    <property type="match status" value="1"/>
</dbReference>
<evidence type="ECO:0000259" key="2">
    <source>
        <dbReference type="PROSITE" id="PS50846"/>
    </source>
</evidence>
<sequence>MKFQVQGMTCTHCVQAIHGALRALDPDAVVTVDLAAGTVEAVGGFDPARAIAAIEAAGYRVDGRADGTDAAPACRGHCG</sequence>
<gene>
    <name evidence="3" type="ORF">HNQ58_000506</name>
</gene>
<accession>A0A7W7XYF6</accession>
<comment type="caution">
    <text evidence="3">The sequence shown here is derived from an EMBL/GenBank/DDBJ whole genome shotgun (WGS) entry which is preliminary data.</text>
</comment>
<dbReference type="InterPro" id="IPR006121">
    <property type="entry name" value="HMA_dom"/>
</dbReference>
<dbReference type="InterPro" id="IPR017969">
    <property type="entry name" value="Heavy-metal-associated_CS"/>
</dbReference>